<protein>
    <submittedName>
        <fullName evidence="2">Non-specific serine/threonine protein kinase</fullName>
    </submittedName>
</protein>
<evidence type="ECO:0000313" key="1">
    <source>
        <dbReference type="Proteomes" id="UP000095286"/>
    </source>
</evidence>
<dbReference type="Proteomes" id="UP000095286">
    <property type="component" value="Unplaced"/>
</dbReference>
<dbReference type="WBParaSite" id="RSKR_0000299700.1">
    <property type="protein sequence ID" value="RSKR_0000299700.1"/>
    <property type="gene ID" value="RSKR_0000299700"/>
</dbReference>
<evidence type="ECO:0000313" key="2">
    <source>
        <dbReference type="WBParaSite" id="RSKR_0000299700.1"/>
    </source>
</evidence>
<proteinExistence type="predicted"/>
<sequence length="1031" mass="120233">MKTTRDFDIPPQKYIHALTQDLQLHKDSKKFLEALENIPVLLDTYPLSSYVDPTFILIGEVFLKTADNSIRSRILKIVKKSCHHFEAISDFSKVKEGVYHILFSTDDVAKILTANYLALFSQFMEQDEFVVDIIKQYVHSTDISIAKYAFEAMKHYASYYPIYAANQIRFLIESYYEYPSERVTVFFIEQLLDVCSTFSIGVVDIDIAFKTLANDVYLKTKPDIVVYVLKFLAKLSVESLNRREFVIARILTFVHKTVNRMERLALIQLLGYFVDTLFFWPENLVRDVISITNDFVHEAKVDYKEEIGELTKYLSSLRAQNISSIKTICNFIMDTSAKSKYITDSDLLFVYRNVIDNYAPEDIKDVVQLEKLFILFKNDTLDSKILFAAMRSYLSKNITIPLYVDVYDFCKKEVMNEKRTDRVGLYLKVIRAILDLEHTFSSKIESLIDMLFEKEIGIQTRVFYELVYHRTVSKTVDCNLWIKSIPSFDHSLLFEIAMICLINGHWQTAALPLFSYLSKSVTSVNSKIWFRSIICLCQSQITTWNVQNIENSIENQEMAVGTLHEVASVSQNTRNMRVIHEFLTIRTGLFSKIMNAILVLDNSDAKINDQFKSQTDYQKFLFEEFQFEIVELNELIKMVSLILYQSLDADSETHMQMFFLSVQINLLKTLLSYLIGENKVDYTDVLKEREEDYIKVQNEEAHQFSLKDIQSYDKMPSKQYDKTLSNDFDLMPPTRKSDLPSKTDSRLWDHAILEGSTTGQFNEATECVYSTSDAMDIDILNTVNSFQFYYNKQYHSRTKKGANNADFKALDRIQFTTVDWNLIQGMEKKYKEHDGRPDYSGSLLHADLYVKYIGDLNWTKLCHILQTLKTFSPKNLNEMLKQKALIMEGMLIAFKDYRVIIPFIAYSTSETKVNLYIHPKEEVNDSREEYLFIKGGMPIFVESILKFKGDKFKFECIIIEIQHFEGLQLKELHKKEIIQVKADYIKMPFLLNIANDGHIKVILSCIESQSKIRYLLEEKTFTYKVEVNVFY</sequence>
<accession>A0AC35TQD3</accession>
<organism evidence="1 2">
    <name type="scientific">Rhabditophanes sp. KR3021</name>
    <dbReference type="NCBI Taxonomy" id="114890"/>
    <lineage>
        <taxon>Eukaryota</taxon>
        <taxon>Metazoa</taxon>
        <taxon>Ecdysozoa</taxon>
        <taxon>Nematoda</taxon>
        <taxon>Chromadorea</taxon>
        <taxon>Rhabditida</taxon>
        <taxon>Tylenchina</taxon>
        <taxon>Panagrolaimomorpha</taxon>
        <taxon>Strongyloidoidea</taxon>
        <taxon>Alloionematidae</taxon>
        <taxon>Rhabditophanes</taxon>
    </lineage>
</organism>
<reference evidence="2" key="1">
    <citation type="submission" date="2016-11" db="UniProtKB">
        <authorList>
            <consortium name="WormBaseParasite"/>
        </authorList>
    </citation>
    <scope>IDENTIFICATION</scope>
    <source>
        <strain evidence="2">KR3021</strain>
    </source>
</reference>
<name>A0AC35TQD3_9BILA</name>